<comment type="caution">
    <text evidence="1">The sequence shown here is derived from an EMBL/GenBank/DDBJ whole genome shotgun (WGS) entry which is preliminary data.</text>
</comment>
<accession>A0A4U1C320</accession>
<dbReference type="EMBL" id="SWBP01000001">
    <property type="protein sequence ID" value="TKC00170.1"/>
    <property type="molecule type" value="Genomic_DNA"/>
</dbReference>
<keyword evidence="2" id="KW-1185">Reference proteome</keyword>
<name>A0A4U1C320_9SPHI</name>
<organism evidence="1 2">
    <name type="scientific">Pedobacter cryophilus</name>
    <dbReference type="NCBI Taxonomy" id="2571271"/>
    <lineage>
        <taxon>Bacteria</taxon>
        <taxon>Pseudomonadati</taxon>
        <taxon>Bacteroidota</taxon>
        <taxon>Sphingobacteriia</taxon>
        <taxon>Sphingobacteriales</taxon>
        <taxon>Sphingobacteriaceae</taxon>
        <taxon>Pedobacter</taxon>
    </lineage>
</organism>
<dbReference type="OrthoDB" id="3034700at2"/>
<protein>
    <submittedName>
        <fullName evidence="1">Uncharacterized protein</fullName>
    </submittedName>
</protein>
<proteinExistence type="predicted"/>
<dbReference type="RefSeq" id="WP_136824379.1">
    <property type="nucleotide sequence ID" value="NZ_SWBP01000001.1"/>
</dbReference>
<dbReference type="AlphaFoldDB" id="A0A4U1C320"/>
<reference evidence="1 2" key="1">
    <citation type="submission" date="2019-04" db="EMBL/GenBank/DDBJ databases">
        <title>Pedobacter sp. AR-3-17 sp. nov., isolated from Arctic soil.</title>
        <authorList>
            <person name="Dahal R.H."/>
            <person name="Kim D.-U."/>
        </authorList>
    </citation>
    <scope>NUCLEOTIDE SEQUENCE [LARGE SCALE GENOMIC DNA]</scope>
    <source>
        <strain evidence="1 2">AR-3-17</strain>
    </source>
</reference>
<evidence type="ECO:0000313" key="1">
    <source>
        <dbReference type="EMBL" id="TKC00170.1"/>
    </source>
</evidence>
<gene>
    <name evidence="1" type="ORF">FA046_00365</name>
</gene>
<evidence type="ECO:0000313" key="2">
    <source>
        <dbReference type="Proteomes" id="UP000308181"/>
    </source>
</evidence>
<sequence>MSASVELVVDESLKLKARDFAIKVVDETYDRFNYNRKARLEKIAWGKLGEEVFKYFLNNNGIKVVVDYNIYPGTENIDNTDFVINDITIDLKVGTKDFHKRLLVVKQYFDNGHQSDYYVGLNFYEKGNVAIIYGYATKEDIKNASVGKWDKVNPILDYTILYNDLKPIKDLIAILKS</sequence>
<dbReference type="Proteomes" id="UP000308181">
    <property type="component" value="Unassembled WGS sequence"/>
</dbReference>